<keyword evidence="1" id="KW-0862">Zinc</keyword>
<dbReference type="OrthoDB" id="6609333at2759"/>
<dbReference type="AlphaFoldDB" id="A0A5E4MI33"/>
<dbReference type="Proteomes" id="UP000325440">
    <property type="component" value="Unassembled WGS sequence"/>
</dbReference>
<keyword evidence="1" id="KW-0479">Metal-binding</keyword>
<reference evidence="4 5" key="1">
    <citation type="submission" date="2019-08" db="EMBL/GenBank/DDBJ databases">
        <authorList>
            <person name="Alioto T."/>
            <person name="Alioto T."/>
            <person name="Gomez Garrido J."/>
        </authorList>
    </citation>
    <scope>NUCLEOTIDE SEQUENCE [LARGE SCALE GENOMIC DNA]</scope>
</reference>
<evidence type="ECO:0000259" key="3">
    <source>
        <dbReference type="PROSITE" id="PS50158"/>
    </source>
</evidence>
<sequence length="149" mass="16282">MGHDESETSGSSGGTSGARYDITKCHRQADAIKNDEYTDPAAIPGSEDDQAAIFERQAVQITGLWPTRSGQQIVTARMTTAAASIVIRVPIGWTMCRVHPRRPEPKKCFRCHRFGHRSSDCTGPNLSPNCKRCGELGHGLEQCLADKDL</sequence>
<evidence type="ECO:0000313" key="4">
    <source>
        <dbReference type="EMBL" id="VVC31115.1"/>
    </source>
</evidence>
<dbReference type="InterPro" id="IPR001878">
    <property type="entry name" value="Znf_CCHC"/>
</dbReference>
<evidence type="ECO:0000256" key="2">
    <source>
        <dbReference type="SAM" id="MobiDB-lite"/>
    </source>
</evidence>
<accession>A0A5E4MI33</accession>
<dbReference type="InterPro" id="IPR036875">
    <property type="entry name" value="Znf_CCHC_sf"/>
</dbReference>
<gene>
    <name evidence="4" type="ORF">CINCED_3A023325</name>
</gene>
<dbReference type="Pfam" id="PF00098">
    <property type="entry name" value="zf-CCHC"/>
    <property type="match status" value="1"/>
</dbReference>
<keyword evidence="5" id="KW-1185">Reference proteome</keyword>
<dbReference type="GO" id="GO:0008270">
    <property type="term" value="F:zinc ion binding"/>
    <property type="evidence" value="ECO:0007669"/>
    <property type="project" value="UniProtKB-KW"/>
</dbReference>
<dbReference type="EMBL" id="CABPRJ010000589">
    <property type="protein sequence ID" value="VVC31115.1"/>
    <property type="molecule type" value="Genomic_DNA"/>
</dbReference>
<dbReference type="SUPFAM" id="SSF57756">
    <property type="entry name" value="Retrovirus zinc finger-like domains"/>
    <property type="match status" value="1"/>
</dbReference>
<name>A0A5E4MI33_9HEMI</name>
<keyword evidence="1" id="KW-0863">Zinc-finger</keyword>
<feature type="region of interest" description="Disordered" evidence="2">
    <location>
        <begin position="1"/>
        <end position="20"/>
    </location>
</feature>
<feature type="domain" description="CCHC-type" evidence="3">
    <location>
        <begin position="107"/>
        <end position="121"/>
    </location>
</feature>
<dbReference type="Gene3D" id="4.10.60.10">
    <property type="entry name" value="Zinc finger, CCHC-type"/>
    <property type="match status" value="1"/>
</dbReference>
<protein>
    <submittedName>
        <fullName evidence="4">Zinc finger, CCHC-type</fullName>
    </submittedName>
</protein>
<evidence type="ECO:0000256" key="1">
    <source>
        <dbReference type="PROSITE-ProRule" id="PRU00047"/>
    </source>
</evidence>
<organism evidence="4 5">
    <name type="scientific">Cinara cedri</name>
    <dbReference type="NCBI Taxonomy" id="506608"/>
    <lineage>
        <taxon>Eukaryota</taxon>
        <taxon>Metazoa</taxon>
        <taxon>Ecdysozoa</taxon>
        <taxon>Arthropoda</taxon>
        <taxon>Hexapoda</taxon>
        <taxon>Insecta</taxon>
        <taxon>Pterygota</taxon>
        <taxon>Neoptera</taxon>
        <taxon>Paraneoptera</taxon>
        <taxon>Hemiptera</taxon>
        <taxon>Sternorrhyncha</taxon>
        <taxon>Aphidomorpha</taxon>
        <taxon>Aphidoidea</taxon>
        <taxon>Aphididae</taxon>
        <taxon>Lachninae</taxon>
        <taxon>Cinara</taxon>
    </lineage>
</organism>
<dbReference type="SMART" id="SM00343">
    <property type="entry name" value="ZnF_C2HC"/>
    <property type="match status" value="2"/>
</dbReference>
<evidence type="ECO:0000313" key="5">
    <source>
        <dbReference type="Proteomes" id="UP000325440"/>
    </source>
</evidence>
<dbReference type="PROSITE" id="PS50158">
    <property type="entry name" value="ZF_CCHC"/>
    <property type="match status" value="1"/>
</dbReference>
<proteinExistence type="predicted"/>
<dbReference type="GO" id="GO:0003676">
    <property type="term" value="F:nucleic acid binding"/>
    <property type="evidence" value="ECO:0007669"/>
    <property type="project" value="InterPro"/>
</dbReference>